<dbReference type="SUPFAM" id="SSF141322">
    <property type="entry name" value="NfeD domain-like"/>
    <property type="match status" value="1"/>
</dbReference>
<gene>
    <name evidence="7" type="ORF">SDC9_53704</name>
</gene>
<dbReference type="PANTHER" id="PTHR33507:SF3">
    <property type="entry name" value="INNER MEMBRANE PROTEIN YBBJ"/>
    <property type="match status" value="1"/>
</dbReference>
<reference evidence="7" key="1">
    <citation type="submission" date="2019-08" db="EMBL/GenBank/DDBJ databases">
        <authorList>
            <person name="Kucharzyk K."/>
            <person name="Murdoch R.W."/>
            <person name="Higgins S."/>
            <person name="Loffler F."/>
        </authorList>
    </citation>
    <scope>NUCLEOTIDE SEQUENCE</scope>
</reference>
<dbReference type="InterPro" id="IPR012340">
    <property type="entry name" value="NA-bd_OB-fold"/>
</dbReference>
<comment type="subcellular location">
    <subcellularLocation>
        <location evidence="1">Membrane</location>
        <topology evidence="1">Multi-pass membrane protein</topology>
    </subcellularLocation>
</comment>
<feature type="domain" description="NfeD-like C-terminal" evidence="6">
    <location>
        <begin position="83"/>
        <end position="142"/>
    </location>
</feature>
<feature type="transmembrane region" description="Helical" evidence="5">
    <location>
        <begin position="48"/>
        <end position="68"/>
    </location>
</feature>
<keyword evidence="3 5" id="KW-1133">Transmembrane helix</keyword>
<evidence type="ECO:0000256" key="3">
    <source>
        <dbReference type="ARBA" id="ARBA00022989"/>
    </source>
</evidence>
<feature type="transmembrane region" description="Helical" evidence="5">
    <location>
        <begin position="12"/>
        <end position="42"/>
    </location>
</feature>
<proteinExistence type="predicted"/>
<organism evidence="7">
    <name type="scientific">bioreactor metagenome</name>
    <dbReference type="NCBI Taxonomy" id="1076179"/>
    <lineage>
        <taxon>unclassified sequences</taxon>
        <taxon>metagenomes</taxon>
        <taxon>ecological metagenomes</taxon>
    </lineage>
</organism>
<dbReference type="EMBL" id="VSSQ01001331">
    <property type="protein sequence ID" value="MPM07398.1"/>
    <property type="molecule type" value="Genomic_DNA"/>
</dbReference>
<dbReference type="Pfam" id="PF01957">
    <property type="entry name" value="NfeD"/>
    <property type="match status" value="1"/>
</dbReference>
<protein>
    <recommendedName>
        <fullName evidence="6">NfeD-like C-terminal domain-containing protein</fullName>
    </recommendedName>
</protein>
<dbReference type="InterPro" id="IPR002810">
    <property type="entry name" value="NfeD-like_C"/>
</dbReference>
<dbReference type="AlphaFoldDB" id="A0A644WV76"/>
<evidence type="ECO:0000313" key="7">
    <source>
        <dbReference type="EMBL" id="MPM07398.1"/>
    </source>
</evidence>
<dbReference type="Gene3D" id="2.40.50.140">
    <property type="entry name" value="Nucleic acid-binding proteins"/>
    <property type="match status" value="1"/>
</dbReference>
<dbReference type="InterPro" id="IPR052165">
    <property type="entry name" value="Membrane_assoc_protease"/>
</dbReference>
<sequence>MNLWWVFVTVGILLMAMEVITPGFIIMWFGLATIVAAIPVYFGASTSVVLITFAVTLLILTVFVRRIFTNRLTSKRGVNTNTASLIGQQAVVIEPIDPLKATGKVRVRKEVWSATAKGTETLAVDQIVTVKALDGVKLLVAKE</sequence>
<accession>A0A644WV76</accession>
<evidence type="ECO:0000256" key="5">
    <source>
        <dbReference type="SAM" id="Phobius"/>
    </source>
</evidence>
<dbReference type="GO" id="GO:0005886">
    <property type="term" value="C:plasma membrane"/>
    <property type="evidence" value="ECO:0007669"/>
    <property type="project" value="TreeGrafter"/>
</dbReference>
<name>A0A644WV76_9ZZZZ</name>
<dbReference type="PANTHER" id="PTHR33507">
    <property type="entry name" value="INNER MEMBRANE PROTEIN YBBJ"/>
    <property type="match status" value="1"/>
</dbReference>
<keyword evidence="2 5" id="KW-0812">Transmembrane</keyword>
<evidence type="ECO:0000259" key="6">
    <source>
        <dbReference type="Pfam" id="PF01957"/>
    </source>
</evidence>
<evidence type="ECO:0000256" key="2">
    <source>
        <dbReference type="ARBA" id="ARBA00022692"/>
    </source>
</evidence>
<evidence type="ECO:0000256" key="1">
    <source>
        <dbReference type="ARBA" id="ARBA00004141"/>
    </source>
</evidence>
<keyword evidence="4 5" id="KW-0472">Membrane</keyword>
<comment type="caution">
    <text evidence="7">The sequence shown here is derived from an EMBL/GenBank/DDBJ whole genome shotgun (WGS) entry which is preliminary data.</text>
</comment>
<evidence type="ECO:0000256" key="4">
    <source>
        <dbReference type="ARBA" id="ARBA00023136"/>
    </source>
</evidence>